<protein>
    <submittedName>
        <fullName evidence="1 3">Uncharacterized protein</fullName>
    </submittedName>
</protein>
<reference evidence="1 2" key="2">
    <citation type="submission" date="2018-11" db="EMBL/GenBank/DDBJ databases">
        <authorList>
            <consortium name="Pathogen Informatics"/>
        </authorList>
    </citation>
    <scope>NUCLEOTIDE SEQUENCE [LARGE SCALE GENOMIC DNA]</scope>
    <source>
        <strain evidence="1">Dakar</strain>
        <strain evidence="2">Dakar, Senegal</strain>
    </source>
</reference>
<gene>
    <name evidence="1" type="ORF">SCUD_LOCUS18462</name>
</gene>
<dbReference type="EMBL" id="UZAK01041043">
    <property type="protein sequence ID" value="VDP65878.1"/>
    <property type="molecule type" value="Genomic_DNA"/>
</dbReference>
<reference evidence="3" key="1">
    <citation type="submission" date="2016-06" db="UniProtKB">
        <authorList>
            <consortium name="WormBaseParasite"/>
        </authorList>
    </citation>
    <scope>IDENTIFICATION</scope>
</reference>
<organism evidence="3">
    <name type="scientific">Schistosoma curassoni</name>
    <dbReference type="NCBI Taxonomy" id="6186"/>
    <lineage>
        <taxon>Eukaryota</taxon>
        <taxon>Metazoa</taxon>
        <taxon>Spiralia</taxon>
        <taxon>Lophotrochozoa</taxon>
        <taxon>Platyhelminthes</taxon>
        <taxon>Trematoda</taxon>
        <taxon>Digenea</taxon>
        <taxon>Strigeidida</taxon>
        <taxon>Schistosomatoidea</taxon>
        <taxon>Schistosomatidae</taxon>
        <taxon>Schistosoma</taxon>
    </lineage>
</organism>
<proteinExistence type="predicted"/>
<dbReference type="AlphaFoldDB" id="A0A183KTS1"/>
<dbReference type="Proteomes" id="UP000279833">
    <property type="component" value="Unassembled WGS sequence"/>
</dbReference>
<evidence type="ECO:0000313" key="1">
    <source>
        <dbReference type="EMBL" id="VDP65878.1"/>
    </source>
</evidence>
<accession>A0A183KTS1</accession>
<evidence type="ECO:0000313" key="2">
    <source>
        <dbReference type="Proteomes" id="UP000279833"/>
    </source>
</evidence>
<evidence type="ECO:0000313" key="3">
    <source>
        <dbReference type="WBParaSite" id="SCUD_0001846401-mRNA-1"/>
    </source>
</evidence>
<sequence length="47" mass="5324">MTSDSTAFINFRVLTDKLLFSESMQCQKISFGVFIIVITSSWSSNSR</sequence>
<name>A0A183KTS1_9TREM</name>
<keyword evidence="2" id="KW-1185">Reference proteome</keyword>
<dbReference type="WBParaSite" id="SCUD_0001846401-mRNA-1">
    <property type="protein sequence ID" value="SCUD_0001846401-mRNA-1"/>
    <property type="gene ID" value="SCUD_0001846401"/>
</dbReference>